<feature type="transmembrane region" description="Helical" evidence="1">
    <location>
        <begin position="42"/>
        <end position="62"/>
    </location>
</feature>
<feature type="transmembrane region" description="Helical" evidence="1">
    <location>
        <begin position="12"/>
        <end position="30"/>
    </location>
</feature>
<accession>A0ABQ6HA85</accession>
<gene>
    <name evidence="2" type="ORF">tloyanaT_07690</name>
</gene>
<evidence type="ECO:0000256" key="1">
    <source>
        <dbReference type="SAM" id="Phobius"/>
    </source>
</evidence>
<evidence type="ECO:0000313" key="3">
    <source>
        <dbReference type="Proteomes" id="UP001157134"/>
    </source>
</evidence>
<keyword evidence="3" id="KW-1185">Reference proteome</keyword>
<name>A0ABQ6HA85_9GAMM</name>
<comment type="caution">
    <text evidence="2">The sequence shown here is derived from an EMBL/GenBank/DDBJ whole genome shotgun (WGS) entry which is preliminary data.</text>
</comment>
<reference evidence="2 3" key="1">
    <citation type="submission" date="2023-03" db="EMBL/GenBank/DDBJ databases">
        <title>Thalassotalea loyana LMG 22536T draft genome sequence.</title>
        <authorList>
            <person name="Sawabe T."/>
        </authorList>
    </citation>
    <scope>NUCLEOTIDE SEQUENCE [LARGE SCALE GENOMIC DNA]</scope>
    <source>
        <strain evidence="2 3">LMG 22536</strain>
    </source>
</reference>
<protein>
    <submittedName>
        <fullName evidence="2">Uncharacterized protein</fullName>
    </submittedName>
</protein>
<keyword evidence="1" id="KW-1133">Transmembrane helix</keyword>
<keyword evidence="1" id="KW-0812">Transmembrane</keyword>
<feature type="transmembrane region" description="Helical" evidence="1">
    <location>
        <begin position="74"/>
        <end position="94"/>
    </location>
</feature>
<dbReference type="EMBL" id="BSSV01000001">
    <property type="protein sequence ID" value="GLX84517.1"/>
    <property type="molecule type" value="Genomic_DNA"/>
</dbReference>
<keyword evidence="1" id="KW-0472">Membrane</keyword>
<sequence>MPTIYYANSKPIAQSAHGLLAFIGFSYAIIACEYTKFDPEAYWYYPIYAFFVLSLLSVIYSLKAFKVKRIVHLIHIVTIGANLLAVFISLMALAHDWI</sequence>
<organism evidence="2 3">
    <name type="scientific">Thalassotalea loyana</name>
    <dbReference type="NCBI Taxonomy" id="280483"/>
    <lineage>
        <taxon>Bacteria</taxon>
        <taxon>Pseudomonadati</taxon>
        <taxon>Pseudomonadota</taxon>
        <taxon>Gammaproteobacteria</taxon>
        <taxon>Alteromonadales</taxon>
        <taxon>Colwelliaceae</taxon>
        <taxon>Thalassotalea</taxon>
    </lineage>
</organism>
<dbReference type="Proteomes" id="UP001157134">
    <property type="component" value="Unassembled WGS sequence"/>
</dbReference>
<proteinExistence type="predicted"/>
<evidence type="ECO:0000313" key="2">
    <source>
        <dbReference type="EMBL" id="GLX84517.1"/>
    </source>
</evidence>